<feature type="domain" description="DUF4704" evidence="1">
    <location>
        <begin position="580"/>
        <end position="902"/>
    </location>
</feature>
<dbReference type="InterPro" id="IPR016024">
    <property type="entry name" value="ARM-type_fold"/>
</dbReference>
<organism evidence="2 3">
    <name type="scientific">Ambispora gerdemannii</name>
    <dbReference type="NCBI Taxonomy" id="144530"/>
    <lineage>
        <taxon>Eukaryota</taxon>
        <taxon>Fungi</taxon>
        <taxon>Fungi incertae sedis</taxon>
        <taxon>Mucoromycota</taxon>
        <taxon>Glomeromycotina</taxon>
        <taxon>Glomeromycetes</taxon>
        <taxon>Archaeosporales</taxon>
        <taxon>Ambisporaceae</taxon>
        <taxon>Ambispora</taxon>
    </lineage>
</organism>
<dbReference type="GO" id="GO:0019901">
    <property type="term" value="F:protein kinase binding"/>
    <property type="evidence" value="ECO:0007669"/>
    <property type="project" value="TreeGrafter"/>
</dbReference>
<feature type="domain" description="DUF4704" evidence="1">
    <location>
        <begin position="450"/>
        <end position="577"/>
    </location>
</feature>
<comment type="caution">
    <text evidence="2">The sequence shown here is derived from an EMBL/GenBank/DDBJ whole genome shotgun (WGS) entry which is preliminary data.</text>
</comment>
<sequence>MEPESESLESLLEEKECIIEENVTNHPWTNSLNKLLEISEKLAPPETDQHPGVLVHTDSNLLESLLFYFPMMDDTTQLVVLEHFTRFAEYNDMNKWILFKANTTSTLLKTLKKLTQSNTITTTAVVDHNHSFVVEKILKLIEIVCSFSVKVSDVKLILNLICLTNEEPKSVESGLVLPTIEKFPMNGYSFFTWFKMDSAKPYHDLSSSDTSDNSKRKDNENNDAPRLFSFFNKSGNGIEAFFMNKELHFFSRKGKEVVHRATMNNLKFLLNRWYFITFVHYPSKRGWTSSPAEIKVTVDAEIEWKAKFDYPVSFPGESFANCVIGASSVDWRHNHQKFEIDTKNNTTDKKTAEFKSSSSYHLQNSFCGQMTTIYLISDVLSQDKINYIHSLGRNHTIEFPTAHTDISQILPSRHMINGKILFRFHVKASENEKCFNLAPRNNYHAPFQFATLVSVQKCSTLSLQNAIRSLGDIEVLFPMIQRFNYLDSITHQAPFESQDDFFASESPCRSFFALITALLQTNYKSQAHIIKSRGIRVISLLLQRIGPRYLTITAFQSIVTLANILSGNEELTLENFCDSRKQMCRVYFGVQYFLDSLQTIYWYEQTEKSASHRHIDGATRPKPPQIKELRAIVLNIIRGYIINDITKDETVCILRNLSVSEDDAHLIEILHGCSSGNNNNNHKDLVENIASYGGFEILCELLKRRREETVRLYCIKIITFLITCPTTPPQFAKKLRFMDTDPSNLVKLLTGVPLTRPIYEALLEWAMETFTLNGLPQENKLQSNIVNQSELQPSTIKNFRVIFVIFSLLNCEGTNPTLQNKILEEFVGFFKHNVDYCLQLNHLWCWQRLLVSRIPPYASIQVNSPQKETANWVIDLLTSIIWNLLPVEKSGFRAIEETIFVLWTSDRANCLEIVRAFLSVMLCVLAKDIRDADLVNFGIIKLENVVRLVMLTEEIIFNHKDIAQVVEQDMSSNEHNTSLSTSYSSSFRSMYENGLPALNALGINDMPVFQKLESTLPSSFNSMLRSDDIVFQSASNPWEENQLLAETYLEIVNALDRKAGWRLETIPPNRIDLRPGDTCRMVLRILIAGISTPDQVLREKALENLVGFIERHVLTPDTASARKQLQEYFCTDSDIFRQHINMLIGEIHEAFM</sequence>
<dbReference type="GO" id="GO:0016020">
    <property type="term" value="C:membrane"/>
    <property type="evidence" value="ECO:0007669"/>
    <property type="project" value="TreeGrafter"/>
</dbReference>
<gene>
    <name evidence="2" type="ORF">AGERDE_LOCUS5069</name>
</gene>
<dbReference type="SUPFAM" id="SSF48371">
    <property type="entry name" value="ARM repeat"/>
    <property type="match status" value="1"/>
</dbReference>
<proteinExistence type="predicted"/>
<dbReference type="InterPro" id="IPR031570">
    <property type="entry name" value="NBEA/BDCP_DUF4704"/>
</dbReference>
<dbReference type="Pfam" id="PF15787">
    <property type="entry name" value="DUF4704"/>
    <property type="match status" value="2"/>
</dbReference>
<dbReference type="InterPro" id="IPR013320">
    <property type="entry name" value="ConA-like_dom_sf"/>
</dbReference>
<dbReference type="AlphaFoldDB" id="A0A9N9F8B0"/>
<accession>A0A9N9F8B0</accession>
<dbReference type="PANTHER" id="PTHR13743">
    <property type="entry name" value="BEIGE/BEACH-RELATED"/>
    <property type="match status" value="1"/>
</dbReference>
<dbReference type="Gene3D" id="2.60.120.200">
    <property type="match status" value="1"/>
</dbReference>
<dbReference type="Proteomes" id="UP000789831">
    <property type="component" value="Unassembled WGS sequence"/>
</dbReference>
<dbReference type="SUPFAM" id="SSF49899">
    <property type="entry name" value="Concanavalin A-like lectins/glucanases"/>
    <property type="match status" value="1"/>
</dbReference>
<evidence type="ECO:0000313" key="3">
    <source>
        <dbReference type="Proteomes" id="UP000789831"/>
    </source>
</evidence>
<name>A0A9N9F8B0_9GLOM</name>
<dbReference type="EMBL" id="CAJVPL010000645">
    <property type="protein sequence ID" value="CAG8517665.1"/>
    <property type="molecule type" value="Genomic_DNA"/>
</dbReference>
<dbReference type="InterPro" id="IPR050865">
    <property type="entry name" value="BEACH_Domain"/>
</dbReference>
<dbReference type="GO" id="GO:0008104">
    <property type="term" value="P:intracellular protein localization"/>
    <property type="evidence" value="ECO:0007669"/>
    <property type="project" value="TreeGrafter"/>
</dbReference>
<dbReference type="OrthoDB" id="2416716at2759"/>
<evidence type="ECO:0000259" key="1">
    <source>
        <dbReference type="Pfam" id="PF15787"/>
    </source>
</evidence>
<evidence type="ECO:0000313" key="2">
    <source>
        <dbReference type="EMBL" id="CAG8517665.1"/>
    </source>
</evidence>
<protein>
    <submittedName>
        <fullName evidence="2">8240_t:CDS:1</fullName>
    </submittedName>
</protein>
<reference evidence="2" key="1">
    <citation type="submission" date="2021-06" db="EMBL/GenBank/DDBJ databases">
        <authorList>
            <person name="Kallberg Y."/>
            <person name="Tangrot J."/>
            <person name="Rosling A."/>
        </authorList>
    </citation>
    <scope>NUCLEOTIDE SEQUENCE</scope>
    <source>
        <strain evidence="2">MT106</strain>
    </source>
</reference>
<dbReference type="PANTHER" id="PTHR13743:SF112">
    <property type="entry name" value="BEACH DOMAIN-CONTAINING PROTEIN"/>
    <property type="match status" value="1"/>
</dbReference>
<dbReference type="GO" id="GO:0005829">
    <property type="term" value="C:cytosol"/>
    <property type="evidence" value="ECO:0007669"/>
    <property type="project" value="TreeGrafter"/>
</dbReference>
<keyword evidence="3" id="KW-1185">Reference proteome</keyword>